<sequence>MPGIGTGTVAVGQYWEGLTGKGLYDDIREAYSFLCHNYDDNDEIFLVGYSRGAFTVRCVAQLIQGVGLLKKRGLPLLQELFGLWKKRTKTKSIYLVMEVDPFTHNAFQALALQERRRSFRPIVWKVPWGVRRNARVGSGDTVDHGDETAHHDEPVNPSSQAQRQNSKQCRFLGYHGDVGCGEEEAALSHIYLIWMASQLTGLLHFNAVNVLPPGVEIHEPHGEMAAKAASPRILRTQTKLTVDASMLLIASFGVSIKLMRELHGLNTRLPDSLKGVFKLGGSKPRQPCRRLHSNTSAYKVDEPSSTHGSEKVHFTTRLLLADQTICLSASLTRASAAVQDGRVVWSMPGARKK</sequence>
<organism evidence="4">
    <name type="scientific">Metarhizium acridum (strain CQMa 102)</name>
    <dbReference type="NCBI Taxonomy" id="655827"/>
    <lineage>
        <taxon>Eukaryota</taxon>
        <taxon>Fungi</taxon>
        <taxon>Dikarya</taxon>
        <taxon>Ascomycota</taxon>
        <taxon>Pezizomycotina</taxon>
        <taxon>Sordariomycetes</taxon>
        <taxon>Hypocreomycetidae</taxon>
        <taxon>Hypocreales</taxon>
        <taxon>Clavicipitaceae</taxon>
        <taxon>Metarhizium</taxon>
    </lineage>
</organism>
<feature type="compositionally biased region" description="Basic and acidic residues" evidence="1">
    <location>
        <begin position="141"/>
        <end position="154"/>
    </location>
</feature>
<dbReference type="Gene3D" id="3.40.50.1820">
    <property type="entry name" value="alpha/beta hydrolase"/>
    <property type="match status" value="1"/>
</dbReference>
<accession>E9E939</accession>
<dbReference type="PANTHER" id="PTHR33840">
    <property type="match status" value="1"/>
</dbReference>
<dbReference type="HOGENOM" id="CLU_785460_0_0_1"/>
<evidence type="ECO:0000313" key="3">
    <source>
        <dbReference type="EMBL" id="EFY87543.1"/>
    </source>
</evidence>
<reference evidence="3 4" key="1">
    <citation type="journal article" date="2011" name="PLoS Genet.">
        <title>Genome sequencing and comparative transcriptomics of the model entomopathogenic fungi Metarhizium anisopliae and M. acridum.</title>
        <authorList>
            <person name="Gao Q."/>
            <person name="Jin K."/>
            <person name="Ying S.H."/>
            <person name="Zhang Y."/>
            <person name="Xiao G."/>
            <person name="Shang Y."/>
            <person name="Duan Z."/>
            <person name="Hu X."/>
            <person name="Xie X.Q."/>
            <person name="Zhou G."/>
            <person name="Peng G."/>
            <person name="Luo Z."/>
            <person name="Huang W."/>
            <person name="Wang B."/>
            <person name="Fang W."/>
            <person name="Wang S."/>
            <person name="Zhong Y."/>
            <person name="Ma L.J."/>
            <person name="St Leger R.J."/>
            <person name="Zhao G.P."/>
            <person name="Pei Y."/>
            <person name="Feng M.G."/>
            <person name="Xia Y."/>
            <person name="Wang C."/>
        </authorList>
    </citation>
    <scope>NUCLEOTIDE SEQUENCE [LARGE SCALE GENOMIC DNA]</scope>
    <source>
        <strain evidence="3 4">CQMa 102</strain>
    </source>
</reference>
<feature type="domain" description="T6SS Phospholipase effector Tle1-like catalytic" evidence="2">
    <location>
        <begin position="2"/>
        <end position="90"/>
    </location>
</feature>
<dbReference type="InterPro" id="IPR029058">
    <property type="entry name" value="AB_hydrolase_fold"/>
</dbReference>
<dbReference type="InParanoid" id="E9E939"/>
<dbReference type="InterPro" id="IPR018712">
    <property type="entry name" value="Tle1-like_cat"/>
</dbReference>
<protein>
    <recommendedName>
        <fullName evidence="2">T6SS Phospholipase effector Tle1-like catalytic domain-containing protein</fullName>
    </recommendedName>
</protein>
<dbReference type="AlphaFoldDB" id="E9E939"/>
<gene>
    <name evidence="3" type="ORF">MAC_06387</name>
</gene>
<feature type="domain" description="T6SS Phospholipase effector Tle1-like catalytic" evidence="2">
    <location>
        <begin position="97"/>
        <end position="198"/>
    </location>
</feature>
<keyword evidence="4" id="KW-1185">Reference proteome</keyword>
<dbReference type="SUPFAM" id="SSF53474">
    <property type="entry name" value="alpha/beta-Hydrolases"/>
    <property type="match status" value="1"/>
</dbReference>
<dbReference type="OrthoDB" id="5105351at2759"/>
<feature type="region of interest" description="Disordered" evidence="1">
    <location>
        <begin position="137"/>
        <end position="164"/>
    </location>
</feature>
<dbReference type="Proteomes" id="UP000002499">
    <property type="component" value="Unassembled WGS sequence"/>
</dbReference>
<dbReference type="EMBL" id="GL698525">
    <property type="protein sequence ID" value="EFY87543.1"/>
    <property type="molecule type" value="Genomic_DNA"/>
</dbReference>
<dbReference type="PANTHER" id="PTHR33840:SF1">
    <property type="entry name" value="TLE1 PHOSPHOLIPASE DOMAIN-CONTAINING PROTEIN"/>
    <property type="match status" value="1"/>
</dbReference>
<dbReference type="Pfam" id="PF09994">
    <property type="entry name" value="T6SS_Tle1-like_cat"/>
    <property type="match status" value="2"/>
</dbReference>
<evidence type="ECO:0000256" key="1">
    <source>
        <dbReference type="SAM" id="MobiDB-lite"/>
    </source>
</evidence>
<evidence type="ECO:0000313" key="4">
    <source>
        <dbReference type="Proteomes" id="UP000002499"/>
    </source>
</evidence>
<name>E9E939_METAQ</name>
<evidence type="ECO:0000259" key="2">
    <source>
        <dbReference type="Pfam" id="PF09994"/>
    </source>
</evidence>
<proteinExistence type="predicted"/>